<dbReference type="RefSeq" id="WP_161696414.1">
    <property type="nucleotide sequence ID" value="NZ_JAAAHS010000060.1"/>
</dbReference>
<gene>
    <name evidence="3" type="ORF">GUY60_11020</name>
</gene>
<dbReference type="Pfam" id="PF00975">
    <property type="entry name" value="Thioesterase"/>
    <property type="match status" value="1"/>
</dbReference>
<evidence type="ECO:0000313" key="4">
    <source>
        <dbReference type="Proteomes" id="UP000598297"/>
    </source>
</evidence>
<proteinExistence type="inferred from homology"/>
<name>A0A964UMG5_9ACTN</name>
<keyword evidence="3" id="KW-0378">Hydrolase</keyword>
<dbReference type="GO" id="GO:0008610">
    <property type="term" value="P:lipid biosynthetic process"/>
    <property type="evidence" value="ECO:0007669"/>
    <property type="project" value="TreeGrafter"/>
</dbReference>
<protein>
    <submittedName>
        <fullName evidence="3">Alpha/beta fold hydrolase</fullName>
    </submittedName>
</protein>
<comment type="caution">
    <text evidence="3">The sequence shown here is derived from an EMBL/GenBank/DDBJ whole genome shotgun (WGS) entry which is preliminary data.</text>
</comment>
<dbReference type="PANTHER" id="PTHR11487:SF0">
    <property type="entry name" value="S-ACYL FATTY ACID SYNTHASE THIOESTERASE, MEDIUM CHAIN"/>
    <property type="match status" value="1"/>
</dbReference>
<dbReference type="GO" id="GO:0016787">
    <property type="term" value="F:hydrolase activity"/>
    <property type="evidence" value="ECO:0007669"/>
    <property type="project" value="UniProtKB-KW"/>
</dbReference>
<dbReference type="InterPro" id="IPR029058">
    <property type="entry name" value="AB_hydrolase_fold"/>
</dbReference>
<organism evidence="3 4">
    <name type="scientific">Streptomyces boluensis</name>
    <dbReference type="NCBI Taxonomy" id="1775135"/>
    <lineage>
        <taxon>Bacteria</taxon>
        <taxon>Bacillati</taxon>
        <taxon>Actinomycetota</taxon>
        <taxon>Actinomycetes</taxon>
        <taxon>Kitasatosporales</taxon>
        <taxon>Streptomycetaceae</taxon>
        <taxon>Streptomyces</taxon>
    </lineage>
</organism>
<sequence length="268" mass="29693">MSVLAERAGGTWFRTIKRSSDPRLRLLCFPHAGGAASFFRGWADSVPAGVEVIAVRYPGREDRLFDPMADSLEDMARSVADSCRSFLDTPLAMFGHSMGASVAYETALRLQEDFGTRLSALFVSARTPPGYEPHRPFTYTTDAELIEHVQSLGGTDKDALRDPDVLDLVLPSLRGDYRLVGEYRGAAGQRELRSPVIAYCGTEDTRVPRDAVADWSAVTSRGFSLRAFPGDHFYLLEHRRELLMDLFTHIGPLATPARQARREVVEVG</sequence>
<dbReference type="AlphaFoldDB" id="A0A964UMG5"/>
<dbReference type="Gene3D" id="3.40.50.1820">
    <property type="entry name" value="alpha/beta hydrolase"/>
    <property type="match status" value="1"/>
</dbReference>
<accession>A0A964UMG5</accession>
<dbReference type="InterPro" id="IPR001031">
    <property type="entry name" value="Thioesterase"/>
</dbReference>
<evidence type="ECO:0000259" key="2">
    <source>
        <dbReference type="Pfam" id="PF00975"/>
    </source>
</evidence>
<dbReference type="PANTHER" id="PTHR11487">
    <property type="entry name" value="THIOESTERASE"/>
    <property type="match status" value="1"/>
</dbReference>
<dbReference type="SUPFAM" id="SSF53474">
    <property type="entry name" value="alpha/beta-Hydrolases"/>
    <property type="match status" value="1"/>
</dbReference>
<dbReference type="OrthoDB" id="8480037at2"/>
<dbReference type="EMBL" id="JAAAHS010000060">
    <property type="protein sequence ID" value="NBE51944.1"/>
    <property type="molecule type" value="Genomic_DNA"/>
</dbReference>
<evidence type="ECO:0000256" key="1">
    <source>
        <dbReference type="ARBA" id="ARBA00007169"/>
    </source>
</evidence>
<reference evidence="3" key="1">
    <citation type="submission" date="2020-01" db="EMBL/GenBank/DDBJ databases">
        <title>Whole-genome analyses of novel actinobacteria.</title>
        <authorList>
            <person name="Sahin N."/>
        </authorList>
    </citation>
    <scope>NUCLEOTIDE SEQUENCE</scope>
    <source>
        <strain evidence="3">YC537</strain>
    </source>
</reference>
<keyword evidence="4" id="KW-1185">Reference proteome</keyword>
<evidence type="ECO:0000313" key="3">
    <source>
        <dbReference type="EMBL" id="NBE51944.1"/>
    </source>
</evidence>
<feature type="domain" description="Thioesterase" evidence="2">
    <location>
        <begin position="25"/>
        <end position="245"/>
    </location>
</feature>
<dbReference type="Proteomes" id="UP000598297">
    <property type="component" value="Unassembled WGS sequence"/>
</dbReference>
<dbReference type="InterPro" id="IPR012223">
    <property type="entry name" value="TEII"/>
</dbReference>
<comment type="similarity">
    <text evidence="1">Belongs to the thioesterase family.</text>
</comment>